<name>A0A6J4VVX0_9DEIN</name>
<dbReference type="EMBL" id="CADCWP010000361">
    <property type="protein sequence ID" value="CAA9588456.1"/>
    <property type="molecule type" value="Genomic_DNA"/>
</dbReference>
<evidence type="ECO:0000313" key="1">
    <source>
        <dbReference type="EMBL" id="CAA9588456.1"/>
    </source>
</evidence>
<proteinExistence type="predicted"/>
<sequence>MTTPEIRSFIQRLTRRELIPGELAALTTRDLDDINAYLAECAEVTRAPYGYGGGLASATSRSDPAAPRRTYTEAEILAEFGVLR</sequence>
<protein>
    <submittedName>
        <fullName evidence="1">Uncharacterized protein</fullName>
    </submittedName>
</protein>
<dbReference type="AlphaFoldDB" id="A0A6J4VVX0"/>
<accession>A0A6J4VVX0</accession>
<organism evidence="1">
    <name type="scientific">uncultured Truepera sp</name>
    <dbReference type="NCBI Taxonomy" id="543023"/>
    <lineage>
        <taxon>Bacteria</taxon>
        <taxon>Thermotogati</taxon>
        <taxon>Deinococcota</taxon>
        <taxon>Deinococci</taxon>
        <taxon>Trueperales</taxon>
        <taxon>Trueperaceae</taxon>
        <taxon>Truepera</taxon>
        <taxon>environmental samples</taxon>
    </lineage>
</organism>
<gene>
    <name evidence="1" type="ORF">AVDCRST_MAG86-4110</name>
</gene>
<reference evidence="1" key="1">
    <citation type="submission" date="2020-02" db="EMBL/GenBank/DDBJ databases">
        <authorList>
            <person name="Meier V. D."/>
        </authorList>
    </citation>
    <scope>NUCLEOTIDE SEQUENCE</scope>
    <source>
        <strain evidence="1">AVDCRST_MAG86</strain>
    </source>
</reference>